<dbReference type="GO" id="GO:0046872">
    <property type="term" value="F:metal ion binding"/>
    <property type="evidence" value="ECO:0007669"/>
    <property type="project" value="UniProtKB-KW"/>
</dbReference>
<dbReference type="InterPro" id="IPR002018">
    <property type="entry name" value="CarbesteraseB"/>
</dbReference>
<evidence type="ECO:0000256" key="4">
    <source>
        <dbReference type="ARBA" id="ARBA00021797"/>
    </source>
</evidence>
<gene>
    <name evidence="11" type="ORF">UBRO_01993</name>
</gene>
<evidence type="ECO:0000313" key="11">
    <source>
        <dbReference type="EMBL" id="SAM78294.1"/>
    </source>
</evidence>
<evidence type="ECO:0000259" key="10">
    <source>
        <dbReference type="PROSITE" id="PS51074"/>
    </source>
</evidence>
<dbReference type="PROSITE" id="PS50076">
    <property type="entry name" value="DNAJ_2"/>
    <property type="match status" value="1"/>
</dbReference>
<dbReference type="SUPFAM" id="SSF53474">
    <property type="entry name" value="alpha/beta-Hydrolases"/>
    <property type="match status" value="1"/>
</dbReference>
<comment type="similarity">
    <text evidence="3">Belongs to the DPH4 family.</text>
</comment>
<keyword evidence="6" id="KW-0378">Hydrolase</keyword>
<dbReference type="Gene3D" id="1.10.287.110">
    <property type="entry name" value="DnaJ domain"/>
    <property type="match status" value="1"/>
</dbReference>
<dbReference type="InterPro" id="IPR036869">
    <property type="entry name" value="J_dom_sf"/>
</dbReference>
<evidence type="ECO:0000256" key="2">
    <source>
        <dbReference type="ARBA" id="ARBA00005964"/>
    </source>
</evidence>
<dbReference type="PANTHER" id="PTHR43142:SF8">
    <property type="entry name" value="CARBOXYLIC ESTER HYDROLASE"/>
    <property type="match status" value="1"/>
</dbReference>
<reference evidence="12" key="1">
    <citation type="submission" date="2016-04" db="EMBL/GenBank/DDBJ databases">
        <authorList>
            <person name="Guldener U."/>
            <person name="Guldener U."/>
        </authorList>
    </citation>
    <scope>NUCLEOTIDE SEQUENCE [LARGE SCALE GENOMIC DNA]</scope>
    <source>
        <strain evidence="12">UB2112</strain>
    </source>
</reference>
<dbReference type="Proteomes" id="UP000179920">
    <property type="component" value="Chromosome III"/>
</dbReference>
<dbReference type="InterPro" id="IPR019819">
    <property type="entry name" value="Carboxylesterase_B_CS"/>
</dbReference>
<evidence type="ECO:0000256" key="1">
    <source>
        <dbReference type="ARBA" id="ARBA00003474"/>
    </source>
</evidence>
<comment type="similarity">
    <text evidence="2">Belongs to the type-B carboxylesterase/lipase family.</text>
</comment>
<feature type="domain" description="J" evidence="9">
    <location>
        <begin position="429"/>
        <end position="507"/>
    </location>
</feature>
<feature type="compositionally biased region" description="Polar residues" evidence="8">
    <location>
        <begin position="518"/>
        <end position="537"/>
    </location>
</feature>
<evidence type="ECO:0000313" key="12">
    <source>
        <dbReference type="Proteomes" id="UP000179920"/>
    </source>
</evidence>
<dbReference type="GO" id="GO:0016787">
    <property type="term" value="F:hydrolase activity"/>
    <property type="evidence" value="ECO:0007669"/>
    <property type="project" value="UniProtKB-KW"/>
</dbReference>
<dbReference type="InterPro" id="IPR036671">
    <property type="entry name" value="DPH_MB_sf"/>
</dbReference>
<dbReference type="SMART" id="SM00271">
    <property type="entry name" value="DnaJ"/>
    <property type="match status" value="1"/>
</dbReference>
<dbReference type="OrthoDB" id="6846267at2759"/>
<dbReference type="SUPFAM" id="SSF46565">
    <property type="entry name" value="Chaperone J-domain"/>
    <property type="match status" value="1"/>
</dbReference>
<dbReference type="CDD" id="cd06257">
    <property type="entry name" value="DnaJ"/>
    <property type="match status" value="1"/>
</dbReference>
<dbReference type="Pfam" id="PF05207">
    <property type="entry name" value="Zn_ribbon_CSL"/>
    <property type="match status" value="1"/>
</dbReference>
<feature type="domain" description="DPH-type MB" evidence="10">
    <location>
        <begin position="522"/>
        <end position="583"/>
    </location>
</feature>
<evidence type="ECO:0000259" key="9">
    <source>
        <dbReference type="PROSITE" id="PS50076"/>
    </source>
</evidence>
<dbReference type="Pfam" id="PF00135">
    <property type="entry name" value="COesterase"/>
    <property type="match status" value="1"/>
</dbReference>
<evidence type="ECO:0000256" key="6">
    <source>
        <dbReference type="ARBA" id="ARBA00022801"/>
    </source>
</evidence>
<dbReference type="InterPro" id="IPR029058">
    <property type="entry name" value="AB_hydrolase_fold"/>
</dbReference>
<dbReference type="AlphaFoldDB" id="A0A1K0G058"/>
<accession>A0A1K0G058</accession>
<dbReference type="InterPro" id="IPR007872">
    <property type="entry name" value="DPH_MB_dom"/>
</dbReference>
<protein>
    <recommendedName>
        <fullName evidence="4">Diphthamide biosynthesis protein 4</fullName>
    </recommendedName>
</protein>
<dbReference type="PRINTS" id="PR00625">
    <property type="entry name" value="JDOMAIN"/>
</dbReference>
<sequence length="747" mass="84050">MGQSTNTFIKHDAASVTIPNQGHIIGRIAQDTSTAQLKSQRFTGIPFAQPPIGSLRWKRPLPLSPTFRYDSNNTEYSSFAAQCPQPTNYALTNGITIPDRPTFGESEDCLYLNIWCPVQTNGSRLNRKLPVLFFVHGGWLQIGNAHFSPDKDPSDLIHAGRLEAVVVTAGYRLNLFGFLAHEALRKEDPDCLTGNYGFWDQRAALEWIHNNISHFGGDPDNITVGGLSAGAHSTHSQLMHEFDLSTRHPSYKPIISRVFLQSNSAIWPSKPVAETSEQLDELCSLLNIDISLSGEDKIAKLREVHAGTLAKTVGGMKMHTFRATRDGEERAFVKADWTKAMMDGRFAKWCEKEGVTFLMGECEDEEWVYRYINTPADTEGLVRQVNNYYTLPLVEKMLPLYGVEMSTRSGSSAKGSKEASQGLKEEDKSLYDILGVKASATSTKIRSAYLAQVRLYHPDKLQQQQQHLDPTAIADSLPQSDQFIRQLNHAYKTLIDNQTRSSYDEKLAALRAASSSSTQPRISQTIDFESFQPTEPQASAGPMTFDYPCRCGSSYFISEDQIHDRIELISCNGCSDNIRVRYDDDDNSHHPPSTADEIAEIFGHVCSDSQVYIAQRILITDLIKGGLPPERILRYRIEYRAKVIDDVLPGYRGVSHSFDDYLWWFSSLKKEEKELVGSWLEPYKAFVKGEDVHGTWYGGRKAEAAGRLIRVLGRDGAIEVKRDERWDEKEELVEGMIRIRKELAESL</sequence>
<keyword evidence="7" id="KW-0408">Iron</keyword>
<dbReference type="InterPro" id="IPR001623">
    <property type="entry name" value="DnaJ_domain"/>
</dbReference>
<dbReference type="PANTHER" id="PTHR43142">
    <property type="entry name" value="CARBOXYLIC ESTER HYDROLASE"/>
    <property type="match status" value="1"/>
</dbReference>
<dbReference type="InterPro" id="IPR019826">
    <property type="entry name" value="Carboxylesterase_B_AS"/>
</dbReference>
<dbReference type="PROSITE" id="PS00122">
    <property type="entry name" value="CARBOXYLESTERASE_B_1"/>
    <property type="match status" value="1"/>
</dbReference>
<evidence type="ECO:0000256" key="8">
    <source>
        <dbReference type="SAM" id="MobiDB-lite"/>
    </source>
</evidence>
<proteinExistence type="inferred from homology"/>
<organism evidence="11 12">
    <name type="scientific">Ustilago bromivora</name>
    <dbReference type="NCBI Taxonomy" id="307758"/>
    <lineage>
        <taxon>Eukaryota</taxon>
        <taxon>Fungi</taxon>
        <taxon>Dikarya</taxon>
        <taxon>Basidiomycota</taxon>
        <taxon>Ustilaginomycotina</taxon>
        <taxon>Ustilaginomycetes</taxon>
        <taxon>Ustilaginales</taxon>
        <taxon>Ustilaginaceae</taxon>
        <taxon>Ustilago</taxon>
    </lineage>
</organism>
<dbReference type="Pfam" id="PF00226">
    <property type="entry name" value="DnaJ"/>
    <property type="match status" value="1"/>
</dbReference>
<dbReference type="Gene3D" id="3.10.660.10">
    <property type="entry name" value="DPH Zinc finger"/>
    <property type="match status" value="1"/>
</dbReference>
<dbReference type="SUPFAM" id="SSF144217">
    <property type="entry name" value="CSL zinc finger"/>
    <property type="match status" value="1"/>
</dbReference>
<evidence type="ECO:0000256" key="5">
    <source>
        <dbReference type="ARBA" id="ARBA00022723"/>
    </source>
</evidence>
<comment type="function">
    <text evidence="1">Required for the first step of diphthamide biosynthesis, the transfer of 3-amino-3-carboxypropyl from S-adenosyl-L-methionine to a histidine residue. Diphthamide is a post-translational modification of histidine which occurs in elongation factor 2.</text>
</comment>
<feature type="region of interest" description="Disordered" evidence="8">
    <location>
        <begin position="514"/>
        <end position="539"/>
    </location>
</feature>
<dbReference type="PROSITE" id="PS51074">
    <property type="entry name" value="DPH_MB"/>
    <property type="match status" value="1"/>
</dbReference>
<name>A0A1K0G058_9BASI</name>
<keyword evidence="5" id="KW-0479">Metal-binding</keyword>
<dbReference type="Gene3D" id="3.40.50.1820">
    <property type="entry name" value="alpha/beta hydrolase"/>
    <property type="match status" value="1"/>
</dbReference>
<dbReference type="EMBL" id="LT558119">
    <property type="protein sequence ID" value="SAM78294.1"/>
    <property type="molecule type" value="Genomic_DNA"/>
</dbReference>
<evidence type="ECO:0000256" key="7">
    <source>
        <dbReference type="ARBA" id="ARBA00023004"/>
    </source>
</evidence>
<dbReference type="PROSITE" id="PS00941">
    <property type="entry name" value="CARBOXYLESTERASE_B_2"/>
    <property type="match status" value="1"/>
</dbReference>
<evidence type="ECO:0000256" key="3">
    <source>
        <dbReference type="ARBA" id="ARBA00006169"/>
    </source>
</evidence>